<dbReference type="PROSITE" id="PS51186">
    <property type="entry name" value="GNAT"/>
    <property type="match status" value="1"/>
</dbReference>
<evidence type="ECO:0000313" key="3">
    <source>
        <dbReference type="Proteomes" id="UP000000552"/>
    </source>
</evidence>
<accession>Q98H93</accession>
<dbReference type="InterPro" id="IPR000182">
    <property type="entry name" value="GNAT_dom"/>
</dbReference>
<dbReference type="GO" id="GO:0016747">
    <property type="term" value="F:acyltransferase activity, transferring groups other than amino-acyl groups"/>
    <property type="evidence" value="ECO:0007669"/>
    <property type="project" value="InterPro"/>
</dbReference>
<dbReference type="Proteomes" id="UP000000552">
    <property type="component" value="Chromosome"/>
</dbReference>
<dbReference type="CDD" id="cd04301">
    <property type="entry name" value="NAT_SF"/>
    <property type="match status" value="1"/>
</dbReference>
<evidence type="ECO:0000313" key="2">
    <source>
        <dbReference type="EMBL" id="BAB49973.1"/>
    </source>
</evidence>
<proteinExistence type="predicted"/>
<gene>
    <name evidence="2" type="ordered locus">mll2972</name>
</gene>
<reference evidence="2 3" key="1">
    <citation type="journal article" date="2000" name="DNA Res.">
        <title>Complete genome structure of the nitrogen-fixing symbiotic bacterium Mesorhizobium loti.</title>
        <authorList>
            <person name="Kaneko T."/>
            <person name="Nakamura Y."/>
            <person name="Sato S."/>
            <person name="Asamizu E."/>
            <person name="Kato T."/>
            <person name="Sasamoto S."/>
            <person name="Watanabe A."/>
            <person name="Idesawa K."/>
            <person name="Ishikawa A."/>
            <person name="Kawashima K."/>
            <person name="Kimura T."/>
            <person name="Kishida Y."/>
            <person name="Kiyokawa C."/>
            <person name="Kohara M."/>
            <person name="Matsumoto M."/>
            <person name="Matsuno A."/>
            <person name="Mochizuki Y."/>
            <person name="Nakayama S."/>
            <person name="Nakazaki N."/>
            <person name="Shimpo S."/>
            <person name="Sugimoto M."/>
            <person name="Takeuchi C."/>
            <person name="Yamada M."/>
            <person name="Tabata S."/>
        </authorList>
    </citation>
    <scope>NUCLEOTIDE SEQUENCE [LARGE SCALE GENOMIC DNA]</scope>
    <source>
        <strain evidence="3">LMG 29417 / CECT 9101 / MAFF 303099</strain>
    </source>
</reference>
<organism evidence="2 3">
    <name type="scientific">Mesorhizobium japonicum (strain LMG 29417 / CECT 9101 / MAFF 303099)</name>
    <name type="common">Mesorhizobium loti (strain MAFF 303099)</name>
    <dbReference type="NCBI Taxonomy" id="266835"/>
    <lineage>
        <taxon>Bacteria</taxon>
        <taxon>Pseudomonadati</taxon>
        <taxon>Pseudomonadota</taxon>
        <taxon>Alphaproteobacteria</taxon>
        <taxon>Hyphomicrobiales</taxon>
        <taxon>Phyllobacteriaceae</taxon>
        <taxon>Mesorhizobium</taxon>
    </lineage>
</organism>
<name>Q98H93_RHILO</name>
<dbReference type="eggNOG" id="COG3153">
    <property type="taxonomic scope" value="Bacteria"/>
</dbReference>
<dbReference type="EMBL" id="BA000012">
    <property type="protein sequence ID" value="BAB49973.1"/>
    <property type="molecule type" value="Genomic_DNA"/>
</dbReference>
<feature type="domain" description="N-acetyltransferase" evidence="1">
    <location>
        <begin position="36"/>
        <end position="184"/>
    </location>
</feature>
<evidence type="ECO:0000259" key="1">
    <source>
        <dbReference type="PROSITE" id="PS51186"/>
    </source>
</evidence>
<dbReference type="AlphaFoldDB" id="Q98H93"/>
<dbReference type="KEGG" id="mlo:mll2972"/>
<dbReference type="SUPFAM" id="SSF55729">
    <property type="entry name" value="Acyl-CoA N-acyltransferases (Nat)"/>
    <property type="match status" value="1"/>
</dbReference>
<protein>
    <submittedName>
        <fullName evidence="2">Mll2972 protein</fullName>
    </submittedName>
</protein>
<dbReference type="Pfam" id="PF13508">
    <property type="entry name" value="Acetyltransf_7"/>
    <property type="match status" value="1"/>
</dbReference>
<dbReference type="InterPro" id="IPR016181">
    <property type="entry name" value="Acyl_CoA_acyltransferase"/>
</dbReference>
<sequence>MGACRPPGLACGTDLRLPGIAEMEMSVEIVAHAPAFSMVAETVADVAAREALLDRAMGPMRRKKSSEKLRRGRRPSEGLAFVARDASGGVAGTVRLWDVRLGEGGPAALLLGPLAVDPSLKNVGIGSALMRHAVTEAARLGHAAILLVGDAPYYGRFGFSADKTGRLAMPGPYERHRLLALELVEGALDGVHGTLKACGRKLKAQAPTLAA</sequence>
<dbReference type="Gene3D" id="3.40.630.30">
    <property type="match status" value="1"/>
</dbReference>
<dbReference type="HOGENOM" id="CLU_081840_0_1_5"/>